<sequence length="329" mass="36617">MRVQGDVDTLYKISGVRSLYKKHEWYTMSKVSKRGEHTLSLLEPEPRRERKKYIGPAYGGRGGANFEEGANRAITAFINLIERKYLSTPGRLVPVNLGEKIHYWALDSIGEIAYSNSFGMLEHDKDTYGILAANNGTVPLVKFLSNHLWLWRALHRWPLLYLLPNDGDESGLGAVTGLVNERLLPNAPQKHDMLGSFISHSLQGEDLYQEVGIQFLTPKPDPSTYTTLQNDLDTAHVRGQISSPVITDAQARALPFLQAVIQEGLRLFPPAASGAFWKRVPDAGDTVCGIRLPAGCLVGTAQPVLEEKDEERLAQMHRRVELAFGTTET</sequence>
<gene>
    <name evidence="8" type="ORF">NEMBOFW57_009631</name>
</gene>
<evidence type="ECO:0000256" key="1">
    <source>
        <dbReference type="ARBA" id="ARBA00001971"/>
    </source>
</evidence>
<dbReference type="GO" id="GO:0016705">
    <property type="term" value="F:oxidoreductase activity, acting on paired donors, with incorporation or reduction of molecular oxygen"/>
    <property type="evidence" value="ECO:0007669"/>
    <property type="project" value="InterPro"/>
</dbReference>
<dbReference type="PANTHER" id="PTHR24305">
    <property type="entry name" value="CYTOCHROME P450"/>
    <property type="match status" value="1"/>
</dbReference>
<dbReference type="Proteomes" id="UP001197093">
    <property type="component" value="Unassembled WGS sequence"/>
</dbReference>
<dbReference type="AlphaFoldDB" id="A0AAD4EPD0"/>
<evidence type="ECO:0000256" key="6">
    <source>
        <dbReference type="ARBA" id="ARBA00023004"/>
    </source>
</evidence>
<dbReference type="InterPro" id="IPR050121">
    <property type="entry name" value="Cytochrome_P450_monoxygenase"/>
</dbReference>
<dbReference type="GO" id="GO:0005506">
    <property type="term" value="F:iron ion binding"/>
    <property type="evidence" value="ECO:0007669"/>
    <property type="project" value="InterPro"/>
</dbReference>
<keyword evidence="3" id="KW-0349">Heme</keyword>
<keyword evidence="5" id="KW-0560">Oxidoreductase</keyword>
<dbReference type="GO" id="GO:0020037">
    <property type="term" value="F:heme binding"/>
    <property type="evidence" value="ECO:0007669"/>
    <property type="project" value="InterPro"/>
</dbReference>
<evidence type="ECO:0000256" key="4">
    <source>
        <dbReference type="ARBA" id="ARBA00022723"/>
    </source>
</evidence>
<keyword evidence="4" id="KW-0479">Metal-binding</keyword>
<evidence type="ECO:0000256" key="2">
    <source>
        <dbReference type="ARBA" id="ARBA00010617"/>
    </source>
</evidence>
<evidence type="ECO:0000256" key="3">
    <source>
        <dbReference type="ARBA" id="ARBA00022617"/>
    </source>
</evidence>
<keyword evidence="9" id="KW-1185">Reference proteome</keyword>
<dbReference type="EMBL" id="JAHCVI010000005">
    <property type="protein sequence ID" value="KAG7285013.1"/>
    <property type="molecule type" value="Genomic_DNA"/>
</dbReference>
<dbReference type="Gene3D" id="1.10.630.10">
    <property type="entry name" value="Cytochrome P450"/>
    <property type="match status" value="2"/>
</dbReference>
<organism evidence="8 9">
    <name type="scientific">Staphylotrichum longicolle</name>
    <dbReference type="NCBI Taxonomy" id="669026"/>
    <lineage>
        <taxon>Eukaryota</taxon>
        <taxon>Fungi</taxon>
        <taxon>Dikarya</taxon>
        <taxon>Ascomycota</taxon>
        <taxon>Pezizomycotina</taxon>
        <taxon>Sordariomycetes</taxon>
        <taxon>Sordariomycetidae</taxon>
        <taxon>Sordariales</taxon>
        <taxon>Chaetomiaceae</taxon>
        <taxon>Staphylotrichum</taxon>
    </lineage>
</organism>
<evidence type="ECO:0000256" key="5">
    <source>
        <dbReference type="ARBA" id="ARBA00023002"/>
    </source>
</evidence>
<dbReference type="PANTHER" id="PTHR24305:SF77">
    <property type="entry name" value="CYTOCHROME P450 MONOOXYGENASE"/>
    <property type="match status" value="1"/>
</dbReference>
<accession>A0AAD4EPD0</accession>
<evidence type="ECO:0000313" key="8">
    <source>
        <dbReference type="EMBL" id="KAG7285013.1"/>
    </source>
</evidence>
<evidence type="ECO:0000256" key="7">
    <source>
        <dbReference type="ARBA" id="ARBA00023033"/>
    </source>
</evidence>
<comment type="similarity">
    <text evidence="2">Belongs to the cytochrome P450 family.</text>
</comment>
<comment type="caution">
    <text evidence="8">The sequence shown here is derived from an EMBL/GenBank/DDBJ whole genome shotgun (WGS) entry which is preliminary data.</text>
</comment>
<keyword evidence="7" id="KW-0503">Monooxygenase</keyword>
<evidence type="ECO:0000313" key="9">
    <source>
        <dbReference type="Proteomes" id="UP001197093"/>
    </source>
</evidence>
<reference evidence="8" key="1">
    <citation type="submission" date="2023-02" db="EMBL/GenBank/DDBJ databases">
        <authorList>
            <person name="Palmer J.M."/>
        </authorList>
    </citation>
    <scope>NUCLEOTIDE SEQUENCE</scope>
    <source>
        <strain evidence="8">FW57</strain>
    </source>
</reference>
<name>A0AAD4EPD0_9PEZI</name>
<dbReference type="GO" id="GO:0004497">
    <property type="term" value="F:monooxygenase activity"/>
    <property type="evidence" value="ECO:0007669"/>
    <property type="project" value="UniProtKB-KW"/>
</dbReference>
<dbReference type="SUPFAM" id="SSF48264">
    <property type="entry name" value="Cytochrome P450"/>
    <property type="match status" value="1"/>
</dbReference>
<proteinExistence type="inferred from homology"/>
<keyword evidence="6" id="KW-0408">Iron</keyword>
<comment type="cofactor">
    <cofactor evidence="1">
        <name>heme</name>
        <dbReference type="ChEBI" id="CHEBI:30413"/>
    </cofactor>
</comment>
<dbReference type="InterPro" id="IPR036396">
    <property type="entry name" value="Cyt_P450_sf"/>
</dbReference>
<protein>
    <submittedName>
        <fullName evidence="8">Uncharacterized protein</fullName>
    </submittedName>
</protein>